<evidence type="ECO:0000256" key="8">
    <source>
        <dbReference type="ARBA" id="ARBA00023015"/>
    </source>
</evidence>
<evidence type="ECO:0000256" key="10">
    <source>
        <dbReference type="ARBA" id="ARBA00023242"/>
    </source>
</evidence>
<feature type="compositionally biased region" description="Basic and acidic residues" evidence="15">
    <location>
        <begin position="359"/>
        <end position="401"/>
    </location>
</feature>
<feature type="compositionally biased region" description="Basic and acidic residues" evidence="15">
    <location>
        <begin position="892"/>
        <end position="904"/>
    </location>
</feature>
<dbReference type="PROSITE" id="PS50868">
    <property type="entry name" value="POST_SET"/>
    <property type="match status" value="1"/>
</dbReference>
<dbReference type="SMART" id="SM01291">
    <property type="entry name" value="N-SET"/>
    <property type="match status" value="1"/>
</dbReference>
<dbReference type="InterPro" id="IPR000504">
    <property type="entry name" value="RRM_dom"/>
</dbReference>
<feature type="region of interest" description="Disordered" evidence="15">
    <location>
        <begin position="559"/>
        <end position="587"/>
    </location>
</feature>
<proteinExistence type="predicted"/>
<dbReference type="InterPro" id="IPR012677">
    <property type="entry name" value="Nucleotide-bd_a/b_plait_sf"/>
</dbReference>
<dbReference type="InterPro" id="IPR046341">
    <property type="entry name" value="SET_dom_sf"/>
</dbReference>
<evidence type="ECO:0000256" key="1">
    <source>
        <dbReference type="ARBA" id="ARBA00004123"/>
    </source>
</evidence>
<evidence type="ECO:0000313" key="19">
    <source>
        <dbReference type="Proteomes" id="UP000749559"/>
    </source>
</evidence>
<dbReference type="InterPro" id="IPR044570">
    <property type="entry name" value="Set1-like"/>
</dbReference>
<evidence type="ECO:0000256" key="5">
    <source>
        <dbReference type="ARBA" id="ARBA00022691"/>
    </source>
</evidence>
<feature type="compositionally biased region" description="Basic and acidic residues" evidence="15">
    <location>
        <begin position="302"/>
        <end position="320"/>
    </location>
</feature>
<feature type="region of interest" description="Disordered" evidence="15">
    <location>
        <begin position="1199"/>
        <end position="1218"/>
    </location>
</feature>
<feature type="compositionally biased region" description="Basic and acidic residues" evidence="15">
    <location>
        <begin position="328"/>
        <end position="345"/>
    </location>
</feature>
<dbReference type="FunFam" id="2.170.270.10:FF:000010">
    <property type="entry name" value="Histone-lysine N-methyltransferase"/>
    <property type="match status" value="1"/>
</dbReference>
<dbReference type="SMART" id="SM00360">
    <property type="entry name" value="RRM"/>
    <property type="match status" value="1"/>
</dbReference>
<feature type="compositionally biased region" description="Basic and acidic residues" evidence="15">
    <location>
        <begin position="928"/>
        <end position="938"/>
    </location>
</feature>
<dbReference type="GO" id="GO:0003723">
    <property type="term" value="F:RNA binding"/>
    <property type="evidence" value="ECO:0007669"/>
    <property type="project" value="UniProtKB-KW"/>
</dbReference>
<feature type="compositionally biased region" description="Pro residues" evidence="15">
    <location>
        <begin position="476"/>
        <end position="494"/>
    </location>
</feature>
<dbReference type="InterPro" id="IPR001214">
    <property type="entry name" value="SET_dom"/>
</dbReference>
<dbReference type="InterPro" id="IPR024657">
    <property type="entry name" value="COMPASS_Set1_N-SET"/>
</dbReference>
<dbReference type="Gene3D" id="3.30.70.330">
    <property type="match status" value="1"/>
</dbReference>
<feature type="compositionally biased region" description="Acidic residues" evidence="15">
    <location>
        <begin position="803"/>
        <end position="826"/>
    </location>
</feature>
<evidence type="ECO:0000256" key="4">
    <source>
        <dbReference type="ARBA" id="ARBA00022679"/>
    </source>
</evidence>
<feature type="compositionally biased region" description="Low complexity" evidence="15">
    <location>
        <begin position="432"/>
        <end position="444"/>
    </location>
</feature>
<evidence type="ECO:0000256" key="7">
    <source>
        <dbReference type="ARBA" id="ARBA00022884"/>
    </source>
</evidence>
<feature type="compositionally biased region" description="Polar residues" evidence="15">
    <location>
        <begin position="499"/>
        <end position="510"/>
    </location>
</feature>
<dbReference type="OrthoDB" id="308383at2759"/>
<feature type="region of interest" description="Disordered" evidence="15">
    <location>
        <begin position="950"/>
        <end position="1005"/>
    </location>
</feature>
<dbReference type="InterPro" id="IPR035979">
    <property type="entry name" value="RBD_domain_sf"/>
</dbReference>
<feature type="compositionally biased region" description="Basic residues" evidence="15">
    <location>
        <begin position="346"/>
        <end position="358"/>
    </location>
</feature>
<evidence type="ECO:0000256" key="13">
    <source>
        <dbReference type="ARBA" id="ARBA00049129"/>
    </source>
</evidence>
<dbReference type="Proteomes" id="UP000749559">
    <property type="component" value="Unassembled WGS sequence"/>
</dbReference>
<dbReference type="EC" id="2.1.1.354" evidence="2"/>
<feature type="compositionally biased region" description="Pro residues" evidence="15">
    <location>
        <begin position="445"/>
        <end position="455"/>
    </location>
</feature>
<feature type="region of interest" description="Disordered" evidence="15">
    <location>
        <begin position="679"/>
        <end position="705"/>
    </location>
</feature>
<organism evidence="18 19">
    <name type="scientific">Owenia fusiformis</name>
    <name type="common">Polychaete worm</name>
    <dbReference type="NCBI Taxonomy" id="6347"/>
    <lineage>
        <taxon>Eukaryota</taxon>
        <taxon>Metazoa</taxon>
        <taxon>Spiralia</taxon>
        <taxon>Lophotrochozoa</taxon>
        <taxon>Annelida</taxon>
        <taxon>Polychaeta</taxon>
        <taxon>Sedentaria</taxon>
        <taxon>Canalipalpata</taxon>
        <taxon>Sabellida</taxon>
        <taxon>Oweniida</taxon>
        <taxon>Oweniidae</taxon>
        <taxon>Owenia</taxon>
    </lineage>
</organism>
<reference evidence="18" key="1">
    <citation type="submission" date="2022-03" db="EMBL/GenBank/DDBJ databases">
        <authorList>
            <person name="Martin C."/>
        </authorList>
    </citation>
    <scope>NUCLEOTIDE SEQUENCE</scope>
</reference>
<evidence type="ECO:0000256" key="11">
    <source>
        <dbReference type="ARBA" id="ARBA00047571"/>
    </source>
</evidence>
<dbReference type="CDD" id="cd19169">
    <property type="entry name" value="SET_SETD1"/>
    <property type="match status" value="1"/>
</dbReference>
<accession>A0A8S4Q7I6</accession>
<evidence type="ECO:0000313" key="18">
    <source>
        <dbReference type="EMBL" id="CAH1801412.1"/>
    </source>
</evidence>
<keyword evidence="4" id="KW-0808">Transferase</keyword>
<evidence type="ECO:0000259" key="17">
    <source>
        <dbReference type="PROSITE" id="PS50868"/>
    </source>
</evidence>
<name>A0A8S4Q7I6_OWEFU</name>
<comment type="subcellular location">
    <subcellularLocation>
        <location evidence="1">Nucleus</location>
    </subcellularLocation>
</comment>
<comment type="catalytic activity">
    <reaction evidence="13">
        <text>N(6),N(6)-dimethyl-L-lysyl(4)-[histone H3] + S-adenosyl-L-methionine = N(6),N(6),N(6)-trimethyl-L-lysyl(4)-[histone H3] + S-adenosyl-L-homocysteine + H(+)</text>
        <dbReference type="Rhea" id="RHEA:60272"/>
        <dbReference type="Rhea" id="RHEA-COMP:15537"/>
        <dbReference type="Rhea" id="RHEA-COMP:15540"/>
        <dbReference type="ChEBI" id="CHEBI:15378"/>
        <dbReference type="ChEBI" id="CHEBI:57856"/>
        <dbReference type="ChEBI" id="CHEBI:59789"/>
        <dbReference type="ChEBI" id="CHEBI:61961"/>
        <dbReference type="ChEBI" id="CHEBI:61976"/>
    </reaction>
</comment>
<keyword evidence="9" id="KW-0804">Transcription</keyword>
<keyword evidence="3" id="KW-0489">Methyltransferase</keyword>
<feature type="domain" description="Post-SET" evidence="17">
    <location>
        <begin position="1427"/>
        <end position="1443"/>
    </location>
</feature>
<comment type="caution">
    <text evidence="18">The sequence shown here is derived from an EMBL/GenBank/DDBJ whole genome shotgun (WGS) entry which is preliminary data.</text>
</comment>
<feature type="compositionally biased region" description="Polar residues" evidence="15">
    <location>
        <begin position="267"/>
        <end position="285"/>
    </location>
</feature>
<dbReference type="Pfam" id="PF00856">
    <property type="entry name" value="SET"/>
    <property type="match status" value="1"/>
</dbReference>
<keyword evidence="10" id="KW-0539">Nucleus</keyword>
<dbReference type="PROSITE" id="PS50280">
    <property type="entry name" value="SET"/>
    <property type="match status" value="1"/>
</dbReference>
<dbReference type="Gene3D" id="2.170.270.10">
    <property type="entry name" value="SET domain"/>
    <property type="match status" value="1"/>
</dbReference>
<feature type="region of interest" description="Disordered" evidence="15">
    <location>
        <begin position="717"/>
        <end position="938"/>
    </location>
</feature>
<feature type="compositionally biased region" description="Basic and acidic residues" evidence="15">
    <location>
        <begin position="846"/>
        <end position="862"/>
    </location>
</feature>
<evidence type="ECO:0000259" key="16">
    <source>
        <dbReference type="PROSITE" id="PS50280"/>
    </source>
</evidence>
<feature type="compositionally biased region" description="Low complexity" evidence="15">
    <location>
        <begin position="286"/>
        <end position="301"/>
    </location>
</feature>
<feature type="compositionally biased region" description="Basic and acidic residues" evidence="15">
    <location>
        <begin position="1026"/>
        <end position="1050"/>
    </location>
</feature>
<protein>
    <recommendedName>
        <fullName evidence="2">[histone H3]-lysine(4) N-trimethyltransferase</fullName>
        <ecNumber evidence="2">2.1.1.354</ecNumber>
    </recommendedName>
</protein>
<dbReference type="GO" id="GO:0048188">
    <property type="term" value="C:Set1C/COMPASS complex"/>
    <property type="evidence" value="ECO:0007669"/>
    <property type="project" value="InterPro"/>
</dbReference>
<feature type="domain" description="SET" evidence="16">
    <location>
        <begin position="1304"/>
        <end position="1421"/>
    </location>
</feature>
<evidence type="ECO:0000256" key="15">
    <source>
        <dbReference type="SAM" id="MobiDB-lite"/>
    </source>
</evidence>
<dbReference type="GO" id="GO:0140999">
    <property type="term" value="F:histone H3K4 trimethyltransferase activity"/>
    <property type="evidence" value="ECO:0007669"/>
    <property type="project" value="UniProtKB-EC"/>
</dbReference>
<comment type="catalytic activity">
    <reaction evidence="11">
        <text>L-lysyl(4)-[histone H3] + 3 S-adenosyl-L-methionine = N(6),N(6),N(6)-trimethyl-L-lysyl(4)-[histone H3] + 3 S-adenosyl-L-homocysteine + 3 H(+)</text>
        <dbReference type="Rhea" id="RHEA:60260"/>
        <dbReference type="Rhea" id="RHEA-COMP:15537"/>
        <dbReference type="Rhea" id="RHEA-COMP:15547"/>
        <dbReference type="ChEBI" id="CHEBI:15378"/>
        <dbReference type="ChEBI" id="CHEBI:29969"/>
        <dbReference type="ChEBI" id="CHEBI:57856"/>
        <dbReference type="ChEBI" id="CHEBI:59789"/>
        <dbReference type="ChEBI" id="CHEBI:61961"/>
        <dbReference type="EC" id="2.1.1.354"/>
    </reaction>
</comment>
<feature type="compositionally biased region" description="Basic residues" evidence="15">
    <location>
        <begin position="27"/>
        <end position="42"/>
    </location>
</feature>
<dbReference type="Pfam" id="PF11764">
    <property type="entry name" value="N-SET"/>
    <property type="match status" value="1"/>
</dbReference>
<feature type="coiled-coil region" evidence="14">
    <location>
        <begin position="1247"/>
        <end position="1277"/>
    </location>
</feature>
<dbReference type="SUPFAM" id="SSF82199">
    <property type="entry name" value="SET domain"/>
    <property type="match status" value="1"/>
</dbReference>
<feature type="compositionally biased region" description="Basic and acidic residues" evidence="15">
    <location>
        <begin position="951"/>
        <end position="962"/>
    </location>
</feature>
<keyword evidence="7" id="KW-0694">RNA-binding</keyword>
<feature type="compositionally biased region" description="Gly residues" evidence="15">
    <location>
        <begin position="726"/>
        <end position="748"/>
    </location>
</feature>
<feature type="compositionally biased region" description="Acidic residues" evidence="15">
    <location>
        <begin position="909"/>
        <end position="927"/>
    </location>
</feature>
<feature type="compositionally biased region" description="Acidic residues" evidence="15">
    <location>
        <begin position="833"/>
        <end position="845"/>
    </location>
</feature>
<feature type="compositionally biased region" description="Basic and acidic residues" evidence="15">
    <location>
        <begin position="416"/>
        <end position="430"/>
    </location>
</feature>
<feature type="compositionally biased region" description="Acidic residues" evidence="15">
    <location>
        <begin position="863"/>
        <end position="891"/>
    </location>
</feature>
<dbReference type="InterPro" id="IPR037841">
    <property type="entry name" value="SET_SETD1A/B"/>
</dbReference>
<feature type="compositionally biased region" description="Polar residues" evidence="15">
    <location>
        <begin position="690"/>
        <end position="705"/>
    </location>
</feature>
<keyword evidence="14" id="KW-0175">Coiled coil</keyword>
<evidence type="ECO:0000256" key="12">
    <source>
        <dbReference type="ARBA" id="ARBA00047583"/>
    </source>
</evidence>
<comment type="catalytic activity">
    <reaction evidence="12">
        <text>N(6)-methyl-L-lysyl(4)-[histone H3] + S-adenosyl-L-methionine = N(6),N(6)-dimethyl-L-lysyl(4)-[histone H3] + S-adenosyl-L-homocysteine + H(+)</text>
        <dbReference type="Rhea" id="RHEA:60268"/>
        <dbReference type="Rhea" id="RHEA-COMP:15540"/>
        <dbReference type="Rhea" id="RHEA-COMP:15543"/>
        <dbReference type="ChEBI" id="CHEBI:15378"/>
        <dbReference type="ChEBI" id="CHEBI:57856"/>
        <dbReference type="ChEBI" id="CHEBI:59789"/>
        <dbReference type="ChEBI" id="CHEBI:61929"/>
        <dbReference type="ChEBI" id="CHEBI:61976"/>
    </reaction>
</comment>
<gene>
    <name evidence="18" type="ORF">OFUS_LOCUS25204</name>
</gene>
<feature type="region of interest" description="Disordered" evidence="15">
    <location>
        <begin position="204"/>
        <end position="251"/>
    </location>
</feature>
<feature type="region of interest" description="Disordered" evidence="15">
    <location>
        <begin position="1"/>
        <end position="42"/>
    </location>
</feature>
<keyword evidence="19" id="KW-1185">Reference proteome</keyword>
<dbReference type="SMART" id="SM00317">
    <property type="entry name" value="SET"/>
    <property type="match status" value="1"/>
</dbReference>
<evidence type="ECO:0000256" key="3">
    <source>
        <dbReference type="ARBA" id="ARBA00022603"/>
    </source>
</evidence>
<dbReference type="PANTHER" id="PTHR45814:SF2">
    <property type="entry name" value="HISTONE-LYSINE N-METHYLTRANSFERASE SETD1"/>
    <property type="match status" value="1"/>
</dbReference>
<feature type="region of interest" description="Disordered" evidence="15">
    <location>
        <begin position="1026"/>
        <end position="1057"/>
    </location>
</feature>
<sequence>MAHWPPSQFETHRKTQHETANGMHRPPPGHHPGHHPHPPVKRRNYKLLSDPEIKGKAAEKIYRFEGVVPGETNSVIVTDPRPRLNRFFNKRQTIDLPVPKFVYDENYVGVIPPKEVTFTNLNDNIKKSFLEDMVQGLGKIEEVKIYFHPKKVTKHLGVGKVMFESTKSARMCVEKFDQTSKMGNIMTVFLDTMGKERQKIIQSLIADKPQVEPPMPKKSKDKSDPWGSSFTIPKRNDFNRPSSMDPQGRIDSKVPSLLDARYGGSQSELNITSNQDSYSNQSFPDNYSQNSGSFNYSSSESSQREHPRDYRGDSAFEKSSHRDRHRHRGDDDRRRGSRDSRDSRDARHHRKDSHRHKRDREYERDSRKRRDSRGESDRDSDKHRHRDRDKPREKPEEKPPEPEPETDNSRTLSLESRIEQLLRQSKEYTAMRRQSSESTSQESNPPIPTEEPPNPFYEDAAPPLPSQDPHDASGAPPLPPLPPEAEEFMPPPPGEELNYSDQTGTPSIDTYANYSNIVRLKNGIHDELEMNYPMGEPPPPGIEPMPPGMRREFPRQFSNRDEDGMSLCSSSGDEGGEKRVRHKPKEQSMASVVGDFMKSQGYNEQYMQNMYNNFNHTEQNNYDSEELENVKADDSAFLTVLDQITSELKSVVMKDLTKKMVQSSAFKSFESWWDVEDNKNKPQKLMGPPVSSSDKPATTKPTIADPLSSSIASLFETRSPWSQEGGPLGPGGFGPQAGGFLGIRGGMGMPKLPSFRKKFIAPSPSKELEEESDEDSDKSESESDLDIDEKDVAKRKKAIYTSSEDDDDSDKSESDAEDSDKEDSSEESSSSSESEDESEESDVDVETDKEKTEERITLQKEGSEDEEITVDEDMDGKDEEEDEKMETNEEENAAKVKESEERKLTPVPEELEDGELEEGELDSEAEDSEKTAHVEDGIKKKKKKGVFEFVDDIRKRKTETPSKKKRGRPRKYPNEPIVIYQSPVQSDAENEAPKDSTSQDGDPLDILATAAVQVSNQKLAMENEHNYFAKAPEDLEAKKAKEREQEREEQTDSGEETEYQHALLQIHEEHCYCKPEFLKMQKALPPLPEPVVPLIKPKRKYTKRPKLNDITNKGNRELADLLDAVPPAKKQKVDFKKRTMPEEQQIKWDIFVRGVDQEDLEFMKKSHDIMLQYAESNPIYYWLYNTHWVDSKPTYIPDPKPSKRRRKHEDVLPPVHKTGSARTEGYYKMKKEAMFHIKTARQAANILPSAEEQATRLQESSDKLRKANQISREARQEQRRLLTSFAEYELGDLLKFNQLKFRKKQLKFARSGIHDWGLFAMEPIAENEMVIEYVGQHIRQSIADLREKRYEASGIGSSYLFRVDHDTVIDATKCGNLARFINHSCNPNCYAKIITMENLKKIVIYTKENIGVDEEVTYDYKFPLEDEKIPCLCGAPNCRGTLN</sequence>
<evidence type="ECO:0000256" key="14">
    <source>
        <dbReference type="SAM" id="Coils"/>
    </source>
</evidence>
<keyword evidence="5" id="KW-0949">S-adenosyl-L-methionine</keyword>
<keyword evidence="8" id="KW-0805">Transcription regulation</keyword>
<dbReference type="SMART" id="SM00508">
    <property type="entry name" value="PostSET"/>
    <property type="match status" value="1"/>
</dbReference>
<dbReference type="Pfam" id="PF00076">
    <property type="entry name" value="RRM_1"/>
    <property type="match status" value="1"/>
</dbReference>
<evidence type="ECO:0000256" key="2">
    <source>
        <dbReference type="ARBA" id="ARBA00012182"/>
    </source>
</evidence>
<dbReference type="InterPro" id="IPR003616">
    <property type="entry name" value="Post-SET_dom"/>
</dbReference>
<evidence type="ECO:0000256" key="9">
    <source>
        <dbReference type="ARBA" id="ARBA00023163"/>
    </source>
</evidence>
<feature type="region of interest" description="Disordered" evidence="15">
    <location>
        <begin position="267"/>
        <end position="510"/>
    </location>
</feature>
<keyword evidence="6" id="KW-0156">Chromatin regulator</keyword>
<evidence type="ECO:0000256" key="6">
    <source>
        <dbReference type="ARBA" id="ARBA00022853"/>
    </source>
</evidence>
<dbReference type="EMBL" id="CAIIXF020000012">
    <property type="protein sequence ID" value="CAH1801412.1"/>
    <property type="molecule type" value="Genomic_DNA"/>
</dbReference>
<dbReference type="PANTHER" id="PTHR45814">
    <property type="entry name" value="HISTONE-LYSINE N-METHYLTRANSFERASE SETD1"/>
    <property type="match status" value="1"/>
</dbReference>
<dbReference type="SUPFAM" id="SSF54928">
    <property type="entry name" value="RNA-binding domain, RBD"/>
    <property type="match status" value="1"/>
</dbReference>
<feature type="compositionally biased region" description="Acidic residues" evidence="15">
    <location>
        <begin position="768"/>
        <end position="789"/>
    </location>
</feature>
<dbReference type="GO" id="GO:0032259">
    <property type="term" value="P:methylation"/>
    <property type="evidence" value="ECO:0007669"/>
    <property type="project" value="UniProtKB-KW"/>
</dbReference>